<accession>A0ABT1WE43</accession>
<dbReference type="EMBL" id="JANIGO010000001">
    <property type="protein sequence ID" value="MCQ8895148.1"/>
    <property type="molecule type" value="Genomic_DNA"/>
</dbReference>
<dbReference type="RefSeq" id="WP_256762822.1">
    <property type="nucleotide sequence ID" value="NZ_JANIGO010000001.1"/>
</dbReference>
<protein>
    <submittedName>
        <fullName evidence="1">Uncharacterized protein</fullName>
    </submittedName>
</protein>
<evidence type="ECO:0000313" key="2">
    <source>
        <dbReference type="Proteomes" id="UP001204142"/>
    </source>
</evidence>
<evidence type="ECO:0000313" key="1">
    <source>
        <dbReference type="EMBL" id="MCQ8895148.1"/>
    </source>
</evidence>
<dbReference type="Proteomes" id="UP001204142">
    <property type="component" value="Unassembled WGS sequence"/>
</dbReference>
<comment type="caution">
    <text evidence="1">The sequence shown here is derived from an EMBL/GenBank/DDBJ whole genome shotgun (WGS) entry which is preliminary data.</text>
</comment>
<gene>
    <name evidence="1" type="ORF">NQT62_01690</name>
</gene>
<sequence>MKTFKGFENNLQESGGGDARSLAAWEVDPIQVNVPGDWNDKKLELGLKKPLIRNEGDLETNLKAGIALLCRKGFGKSGQSPSNRPDATFDGWATALQRYNGRTDIRKNGKTYSQNYADTIVERSQTTERHIAIELP</sequence>
<organism evidence="1 2">
    <name type="scientific">Limnobacter humi</name>
    <dbReference type="NCBI Taxonomy" id="1778671"/>
    <lineage>
        <taxon>Bacteria</taxon>
        <taxon>Pseudomonadati</taxon>
        <taxon>Pseudomonadota</taxon>
        <taxon>Betaproteobacteria</taxon>
        <taxon>Burkholderiales</taxon>
        <taxon>Burkholderiaceae</taxon>
        <taxon>Limnobacter</taxon>
    </lineage>
</organism>
<name>A0ABT1WE43_9BURK</name>
<reference evidence="1 2" key="1">
    <citation type="submission" date="2022-07" db="EMBL/GenBank/DDBJ databases">
        <authorList>
            <person name="Xamxidin M."/>
            <person name="Wu M."/>
        </authorList>
    </citation>
    <scope>NUCLEOTIDE SEQUENCE [LARGE SCALE GENOMIC DNA]</scope>
    <source>
        <strain evidence="1 2">NBRC 111650</strain>
    </source>
</reference>
<proteinExistence type="predicted"/>
<keyword evidence="2" id="KW-1185">Reference proteome</keyword>